<accession>A0A1B6LWM3</accession>
<feature type="non-terminal residue" evidence="1">
    <location>
        <position position="1"/>
    </location>
</feature>
<proteinExistence type="predicted"/>
<organism evidence="1">
    <name type="scientific">Graphocephala atropunctata</name>
    <dbReference type="NCBI Taxonomy" id="36148"/>
    <lineage>
        <taxon>Eukaryota</taxon>
        <taxon>Metazoa</taxon>
        <taxon>Ecdysozoa</taxon>
        <taxon>Arthropoda</taxon>
        <taxon>Hexapoda</taxon>
        <taxon>Insecta</taxon>
        <taxon>Pterygota</taxon>
        <taxon>Neoptera</taxon>
        <taxon>Paraneoptera</taxon>
        <taxon>Hemiptera</taxon>
        <taxon>Auchenorrhyncha</taxon>
        <taxon>Membracoidea</taxon>
        <taxon>Cicadellidae</taxon>
        <taxon>Cicadellinae</taxon>
        <taxon>Cicadellini</taxon>
        <taxon>Graphocephala</taxon>
    </lineage>
</organism>
<sequence>RQLTIQLASNQNRPCSAWNFTIHEYAEDGPERTGKTLYNFCPRQKIANYSLPFQLNVVVIKLTAMSSIPPEFQIKWRSQIVRANTRTAMSVPVLSSQTTRVSPVTMATVLL</sequence>
<protein>
    <submittedName>
        <fullName evidence="1">Uncharacterized protein</fullName>
    </submittedName>
</protein>
<dbReference type="AlphaFoldDB" id="A0A1B6LWM3"/>
<name>A0A1B6LWM3_9HEMI</name>
<feature type="non-terminal residue" evidence="1">
    <location>
        <position position="111"/>
    </location>
</feature>
<reference evidence="1" key="1">
    <citation type="submission" date="2015-11" db="EMBL/GenBank/DDBJ databases">
        <title>De novo transcriptome assembly of four potential Pierce s Disease insect vectors from Arizona vineyards.</title>
        <authorList>
            <person name="Tassone E.E."/>
        </authorList>
    </citation>
    <scope>NUCLEOTIDE SEQUENCE</scope>
</reference>
<dbReference type="EMBL" id="GEBQ01011898">
    <property type="protein sequence ID" value="JAT28079.1"/>
    <property type="molecule type" value="Transcribed_RNA"/>
</dbReference>
<evidence type="ECO:0000313" key="1">
    <source>
        <dbReference type="EMBL" id="JAT28079.1"/>
    </source>
</evidence>
<gene>
    <name evidence="1" type="ORF">g.54843</name>
</gene>